<dbReference type="Pfam" id="PF00134">
    <property type="entry name" value="Cyclin_N"/>
    <property type="match status" value="1"/>
</dbReference>
<feature type="non-terminal residue" evidence="7">
    <location>
        <position position="278"/>
    </location>
</feature>
<dbReference type="GO" id="GO:0044843">
    <property type="term" value="P:cell cycle G1/S phase transition"/>
    <property type="evidence" value="ECO:0007669"/>
    <property type="project" value="UniProtKB-ARBA"/>
</dbReference>
<dbReference type="InterPro" id="IPR039361">
    <property type="entry name" value="Cyclin"/>
</dbReference>
<dbReference type="InterPro" id="IPR036915">
    <property type="entry name" value="Cyclin-like_sf"/>
</dbReference>
<dbReference type="SUPFAM" id="SSF47954">
    <property type="entry name" value="Cyclin-like"/>
    <property type="match status" value="1"/>
</dbReference>
<dbReference type="OrthoDB" id="5590282at2759"/>
<evidence type="ECO:0000313" key="7">
    <source>
        <dbReference type="EMBL" id="RKP30499.1"/>
    </source>
</evidence>
<evidence type="ECO:0000256" key="4">
    <source>
        <dbReference type="ARBA" id="ARBA00023306"/>
    </source>
</evidence>
<dbReference type="EMBL" id="ML004457">
    <property type="protein sequence ID" value="RKP30499.1"/>
    <property type="molecule type" value="Genomic_DNA"/>
</dbReference>
<dbReference type="CDD" id="cd20559">
    <property type="entry name" value="CYCLIN_ScCLN_like"/>
    <property type="match status" value="1"/>
</dbReference>
<feature type="domain" description="Cyclin-like" evidence="6">
    <location>
        <begin position="45"/>
        <end position="131"/>
    </location>
</feature>
<name>A0A4V1J317_9ASCO</name>
<feature type="non-terminal residue" evidence="7">
    <location>
        <position position="1"/>
    </location>
</feature>
<evidence type="ECO:0000256" key="5">
    <source>
        <dbReference type="RuleBase" id="RU000383"/>
    </source>
</evidence>
<evidence type="ECO:0000256" key="3">
    <source>
        <dbReference type="ARBA" id="ARBA00023127"/>
    </source>
</evidence>
<dbReference type="Proteomes" id="UP000268321">
    <property type="component" value="Unassembled WGS sequence"/>
</dbReference>
<keyword evidence="4" id="KW-0131">Cell cycle</keyword>
<sequence>KNQVDEYQDEMIQHLLEMELLGRPNLDLMQLQPEVTLRMRPLLLDFLMDVINKLNLSKLTYPLTVNMIDRYASVCVIKKKHYQLLGLTALWVACKNMDAKGMIPRLDDLCRYCCRCYDRTMFLEMESHLMKSLKWHINTPTTDNFVNVFLYRLSTYRFEAGSKMTHSQCTTIEILANYFCELASFYPHIHFSYLVPQIALIATIMSCMIMQICTQDELYVGSLEKPVLLTLHQMEYAYQTLAKVATRPPPSLKTKYFSDHPHSLNLSAILMPFNASNS</sequence>
<dbReference type="GO" id="GO:0016538">
    <property type="term" value="F:cyclin-dependent protein serine/threonine kinase regulator activity"/>
    <property type="evidence" value="ECO:0007669"/>
    <property type="project" value="InterPro"/>
</dbReference>
<gene>
    <name evidence="7" type="ORF">METBISCDRAFT_2083</name>
</gene>
<dbReference type="PIRSF" id="PIRSF001771">
    <property type="entry name" value="Cyclin_A_B_D_E"/>
    <property type="match status" value="1"/>
</dbReference>
<reference evidence="8" key="1">
    <citation type="journal article" date="2018" name="Nat. Microbiol.">
        <title>Leveraging single-cell genomics to expand the fungal tree of life.</title>
        <authorList>
            <person name="Ahrendt S.R."/>
            <person name="Quandt C.A."/>
            <person name="Ciobanu D."/>
            <person name="Clum A."/>
            <person name="Salamov A."/>
            <person name="Andreopoulos B."/>
            <person name="Cheng J.F."/>
            <person name="Woyke T."/>
            <person name="Pelin A."/>
            <person name="Henrissat B."/>
            <person name="Reynolds N.K."/>
            <person name="Benny G.L."/>
            <person name="Smith M.E."/>
            <person name="James T.Y."/>
            <person name="Grigoriev I.V."/>
        </authorList>
    </citation>
    <scope>NUCLEOTIDE SEQUENCE [LARGE SCALE GENOMIC DNA]</scope>
    <source>
        <strain evidence="8">Baker2002</strain>
    </source>
</reference>
<dbReference type="GO" id="GO:0044772">
    <property type="term" value="P:mitotic cell cycle phase transition"/>
    <property type="evidence" value="ECO:0007669"/>
    <property type="project" value="InterPro"/>
</dbReference>
<evidence type="ECO:0000256" key="2">
    <source>
        <dbReference type="ARBA" id="ARBA00022618"/>
    </source>
</evidence>
<dbReference type="AlphaFoldDB" id="A0A4V1J317"/>
<keyword evidence="8" id="KW-1185">Reference proteome</keyword>
<dbReference type="GO" id="GO:0051301">
    <property type="term" value="P:cell division"/>
    <property type="evidence" value="ECO:0007669"/>
    <property type="project" value="UniProtKB-KW"/>
</dbReference>
<comment type="similarity">
    <text evidence="1 5">Belongs to the cyclin family.</text>
</comment>
<keyword evidence="2" id="KW-0132">Cell division</keyword>
<dbReference type="PROSITE" id="PS00292">
    <property type="entry name" value="CYCLINS"/>
    <property type="match status" value="1"/>
</dbReference>
<dbReference type="InterPro" id="IPR046965">
    <property type="entry name" value="Cyclin_A/B-like"/>
</dbReference>
<evidence type="ECO:0000313" key="8">
    <source>
        <dbReference type="Proteomes" id="UP000268321"/>
    </source>
</evidence>
<keyword evidence="3 5" id="KW-0195">Cyclin</keyword>
<dbReference type="InterPro" id="IPR048258">
    <property type="entry name" value="Cyclins_cyclin-box"/>
</dbReference>
<protein>
    <recommendedName>
        <fullName evidence="6">Cyclin-like domain-containing protein</fullName>
    </recommendedName>
</protein>
<organism evidence="7 8">
    <name type="scientific">Metschnikowia bicuspidata</name>
    <dbReference type="NCBI Taxonomy" id="27322"/>
    <lineage>
        <taxon>Eukaryota</taxon>
        <taxon>Fungi</taxon>
        <taxon>Dikarya</taxon>
        <taxon>Ascomycota</taxon>
        <taxon>Saccharomycotina</taxon>
        <taxon>Pichiomycetes</taxon>
        <taxon>Metschnikowiaceae</taxon>
        <taxon>Metschnikowia</taxon>
    </lineage>
</organism>
<dbReference type="FunFam" id="1.10.472.10:FF:000010">
    <property type="entry name" value="G1/S-specific cyclin Cln1"/>
    <property type="match status" value="1"/>
</dbReference>
<dbReference type="GO" id="GO:0051726">
    <property type="term" value="P:regulation of cell cycle"/>
    <property type="evidence" value="ECO:0007669"/>
    <property type="project" value="UniProtKB-ARBA"/>
</dbReference>
<accession>A0A4V1J317</accession>
<dbReference type="InterPro" id="IPR006671">
    <property type="entry name" value="Cyclin_N"/>
</dbReference>
<dbReference type="InterPro" id="IPR013763">
    <property type="entry name" value="Cyclin-like_dom"/>
</dbReference>
<dbReference type="Gene3D" id="1.10.472.10">
    <property type="entry name" value="Cyclin-like"/>
    <property type="match status" value="2"/>
</dbReference>
<proteinExistence type="inferred from homology"/>
<dbReference type="SMART" id="SM00385">
    <property type="entry name" value="CYCLIN"/>
    <property type="match status" value="1"/>
</dbReference>
<evidence type="ECO:0000256" key="1">
    <source>
        <dbReference type="ARBA" id="ARBA00008742"/>
    </source>
</evidence>
<dbReference type="PANTHER" id="PTHR10177">
    <property type="entry name" value="CYCLINS"/>
    <property type="match status" value="1"/>
</dbReference>
<evidence type="ECO:0000259" key="6">
    <source>
        <dbReference type="SMART" id="SM00385"/>
    </source>
</evidence>